<evidence type="ECO:0000256" key="4">
    <source>
        <dbReference type="ARBA" id="ARBA00023163"/>
    </source>
</evidence>
<feature type="compositionally biased region" description="Low complexity" evidence="6">
    <location>
        <begin position="513"/>
        <end position="523"/>
    </location>
</feature>
<dbReference type="SUPFAM" id="SSF54171">
    <property type="entry name" value="DNA-binding domain"/>
    <property type="match status" value="1"/>
</dbReference>
<keyword evidence="4" id="KW-0804">Transcription</keyword>
<gene>
    <name evidence="8" type="ORF">Agub_g13764</name>
</gene>
<feature type="region of interest" description="Disordered" evidence="6">
    <location>
        <begin position="734"/>
        <end position="779"/>
    </location>
</feature>
<dbReference type="AlphaFoldDB" id="A0AAD3E096"/>
<feature type="compositionally biased region" description="Basic residues" evidence="6">
    <location>
        <begin position="554"/>
        <end position="568"/>
    </location>
</feature>
<dbReference type="PANTHER" id="PTHR32467">
    <property type="entry name" value="AP2-LIKE ETHYLENE-RESPONSIVE TRANSCRIPTION FACTOR"/>
    <property type="match status" value="1"/>
</dbReference>
<dbReference type="InterPro" id="IPR036955">
    <property type="entry name" value="AP2/ERF_dom_sf"/>
</dbReference>
<feature type="compositionally biased region" description="Polar residues" evidence="6">
    <location>
        <begin position="573"/>
        <end position="590"/>
    </location>
</feature>
<evidence type="ECO:0000313" key="8">
    <source>
        <dbReference type="EMBL" id="GFR51341.1"/>
    </source>
</evidence>
<evidence type="ECO:0000256" key="1">
    <source>
        <dbReference type="ARBA" id="ARBA00004123"/>
    </source>
</evidence>
<feature type="region of interest" description="Disordered" evidence="6">
    <location>
        <begin position="513"/>
        <end position="592"/>
    </location>
</feature>
<protein>
    <recommendedName>
        <fullName evidence="7">AP2/ERF domain-containing protein</fullName>
    </recommendedName>
</protein>
<dbReference type="InterPro" id="IPR016177">
    <property type="entry name" value="DNA-bd_dom_sf"/>
</dbReference>
<evidence type="ECO:0000256" key="5">
    <source>
        <dbReference type="ARBA" id="ARBA00023242"/>
    </source>
</evidence>
<organism evidence="8 9">
    <name type="scientific">Astrephomene gubernaculifera</name>
    <dbReference type="NCBI Taxonomy" id="47775"/>
    <lineage>
        <taxon>Eukaryota</taxon>
        <taxon>Viridiplantae</taxon>
        <taxon>Chlorophyta</taxon>
        <taxon>core chlorophytes</taxon>
        <taxon>Chlorophyceae</taxon>
        <taxon>CS clade</taxon>
        <taxon>Chlamydomonadales</taxon>
        <taxon>Astrephomenaceae</taxon>
        <taxon>Astrephomene</taxon>
    </lineage>
</organism>
<evidence type="ECO:0000256" key="6">
    <source>
        <dbReference type="SAM" id="MobiDB-lite"/>
    </source>
</evidence>
<feature type="region of interest" description="Disordered" evidence="6">
    <location>
        <begin position="613"/>
        <end position="640"/>
    </location>
</feature>
<dbReference type="GO" id="GO:0005634">
    <property type="term" value="C:nucleus"/>
    <property type="evidence" value="ECO:0007669"/>
    <property type="project" value="UniProtKB-SubCell"/>
</dbReference>
<feature type="region of interest" description="Disordered" evidence="6">
    <location>
        <begin position="258"/>
        <end position="279"/>
    </location>
</feature>
<feature type="region of interest" description="Disordered" evidence="6">
    <location>
        <begin position="135"/>
        <end position="218"/>
    </location>
</feature>
<feature type="compositionally biased region" description="Low complexity" evidence="6">
    <location>
        <begin position="197"/>
        <end position="209"/>
    </location>
</feature>
<proteinExistence type="predicted"/>
<accession>A0AAD3E096</accession>
<comment type="subcellular location">
    <subcellularLocation>
        <location evidence="1">Nucleus</location>
    </subcellularLocation>
</comment>
<sequence>MQSLKPPDDDTDLVIDTDGIKPFGGDKPVVSSHYRGVCWNRKNRRWQAAINSNGKHLYLGSFQKEEEAARAFDWAAIKLRGNRARTNFPYEYYVDERGNILDERAMSKIESILTSKSEHGNEDPAEAPAGGLALASTHINPCNDGGAKPPHSHPQTHPGCGAEGTIAADWQRHAARGGGGGAQQPQSYGMGPPVSMGPPAATAPGAPATFRSVDQQQQQPRYVTTPANVAQVPGMPPPPQHMHSMAPPPLALYGGMGHAPAAPHPPPQNGGCGGSITTGASGYDTPAKQLHADRQQACAARSSAGNSAAPGAGLLRTSSLPGLSVPDSVHRAILDELPGGCSLLAVVPNRSNRGELVGALYHDSSQPGLVGSCVWTGSSVIRMGLYDTERDARQAAIKCMQLYLAFCSGDWQVDFYNALSDMSGGAGTAVEGAAAAVGTAGMAAASGVHGGEVVVDSVTQGTGVLRPPPRSQVPVHYAGAGAGRYDAGRHGGVGVGMPACGGGGMVGGPAMAGGASVMMGQQHQPPPPPHLHQQQHLQSPPPQPQQHQQLVLPHHPHHPQPHYQHRQHPASAMTIQQQQAQGPASLTSHGMSAHGANGGVMYGGADNSGCNGLGVYQQAPPPSAQQQPPPACMAVSPSNATGSGGALECTAAAAPLRTMSSGRGGFGDLFSYVTGFDPHHSQRADGIAAVGTYAGGPSQGVMADGTGPGLGKRAALVDYNTLAFQQQQQLQQQQSQQLQQPQRQAYQQAMVQHSDAKRTRADAGPNNGMSAGDAPLVCM</sequence>
<name>A0AAD3E096_9CHLO</name>
<feature type="compositionally biased region" description="Pro residues" evidence="6">
    <location>
        <begin position="619"/>
        <end position="631"/>
    </location>
</feature>
<evidence type="ECO:0000259" key="7">
    <source>
        <dbReference type="PROSITE" id="PS51032"/>
    </source>
</evidence>
<keyword evidence="2" id="KW-0805">Transcription regulation</keyword>
<evidence type="ECO:0000256" key="2">
    <source>
        <dbReference type="ARBA" id="ARBA00023015"/>
    </source>
</evidence>
<evidence type="ECO:0000313" key="9">
    <source>
        <dbReference type="Proteomes" id="UP001054857"/>
    </source>
</evidence>
<dbReference type="SMART" id="SM00380">
    <property type="entry name" value="AP2"/>
    <property type="match status" value="1"/>
</dbReference>
<dbReference type="GO" id="GO:0003700">
    <property type="term" value="F:DNA-binding transcription factor activity"/>
    <property type="evidence" value="ECO:0007669"/>
    <property type="project" value="InterPro"/>
</dbReference>
<dbReference type="GO" id="GO:0003677">
    <property type="term" value="F:DNA binding"/>
    <property type="evidence" value="ECO:0007669"/>
    <property type="project" value="UniProtKB-KW"/>
</dbReference>
<dbReference type="Proteomes" id="UP001054857">
    <property type="component" value="Unassembled WGS sequence"/>
</dbReference>
<dbReference type="CDD" id="cd00018">
    <property type="entry name" value="AP2"/>
    <property type="match status" value="1"/>
</dbReference>
<dbReference type="Gene3D" id="3.30.730.10">
    <property type="entry name" value="AP2/ERF domain"/>
    <property type="match status" value="1"/>
</dbReference>
<keyword evidence="3" id="KW-0238">DNA-binding</keyword>
<dbReference type="PANTHER" id="PTHR32467:SF90">
    <property type="entry name" value="AP2-LIKE ETHYLENE-RESPONSIVE TRANSCRIPTION FACTOR AIL1"/>
    <property type="match status" value="1"/>
</dbReference>
<dbReference type="EMBL" id="BMAR01000049">
    <property type="protein sequence ID" value="GFR51341.1"/>
    <property type="molecule type" value="Genomic_DNA"/>
</dbReference>
<keyword evidence="9" id="KW-1185">Reference proteome</keyword>
<comment type="caution">
    <text evidence="8">The sequence shown here is derived from an EMBL/GenBank/DDBJ whole genome shotgun (WGS) entry which is preliminary data.</text>
</comment>
<reference evidence="8 9" key="1">
    <citation type="journal article" date="2021" name="Sci. Rep.">
        <title>Genome sequencing of the multicellular alga Astrephomene provides insights into convergent evolution of germ-soma differentiation.</title>
        <authorList>
            <person name="Yamashita S."/>
            <person name="Yamamoto K."/>
            <person name="Matsuzaki R."/>
            <person name="Suzuki S."/>
            <person name="Yamaguchi H."/>
            <person name="Hirooka S."/>
            <person name="Minakuchi Y."/>
            <person name="Miyagishima S."/>
            <person name="Kawachi M."/>
            <person name="Toyoda A."/>
            <person name="Nozaki H."/>
        </authorList>
    </citation>
    <scope>NUCLEOTIDE SEQUENCE [LARGE SCALE GENOMIC DNA]</scope>
    <source>
        <strain evidence="8 9">NIES-4017</strain>
    </source>
</reference>
<feature type="compositionally biased region" description="Low complexity" evidence="6">
    <location>
        <begin position="734"/>
        <end position="752"/>
    </location>
</feature>
<keyword evidence="5" id="KW-0539">Nucleus</keyword>
<evidence type="ECO:0000256" key="3">
    <source>
        <dbReference type="ARBA" id="ARBA00023125"/>
    </source>
</evidence>
<dbReference type="PROSITE" id="PS51032">
    <property type="entry name" value="AP2_ERF"/>
    <property type="match status" value="1"/>
</dbReference>
<feature type="domain" description="AP2/ERF" evidence="7">
    <location>
        <begin position="33"/>
        <end position="89"/>
    </location>
</feature>
<dbReference type="InterPro" id="IPR001471">
    <property type="entry name" value="AP2/ERF_dom"/>
</dbReference>